<dbReference type="GO" id="GO:0016020">
    <property type="term" value="C:membrane"/>
    <property type="evidence" value="ECO:0007669"/>
    <property type="project" value="UniProtKB-SubCell"/>
</dbReference>
<dbReference type="AlphaFoldDB" id="A0A8S1F7D1"/>
<evidence type="ECO:0000313" key="8">
    <source>
        <dbReference type="Proteomes" id="UP000494206"/>
    </source>
</evidence>
<feature type="transmembrane region" description="Helical" evidence="5">
    <location>
        <begin position="109"/>
        <end position="131"/>
    </location>
</feature>
<dbReference type="InterPro" id="IPR050382">
    <property type="entry name" value="MFS_Na/Anion_cotransporter"/>
</dbReference>
<keyword evidence="8" id="KW-1185">Reference proteome</keyword>
<comment type="subcellular location">
    <subcellularLocation>
        <location evidence="1">Membrane</location>
        <topology evidence="1">Multi-pass membrane protein</topology>
    </subcellularLocation>
</comment>
<keyword evidence="4 5" id="KW-0472">Membrane</keyword>
<sequence length="544" mass="60315">MAAQLMPTSTFEKIQQIQIHKPRLWSISSVRFETAILISLSTIVFGLMRTSLGMAMVDIVDRNETTDPMFHMDWNTDEQARIHTSFYIGAFASVFPAEYLTQKFGAKQLITYGLLTNAIGSIATIFVAIYLRSYIPVLAIRFIMGFGFGLMIPAGAVLITKWFPMDEKSTAMAIFTTGNQVGISASLFLTAKLCQLPYFNGWPFAFGLYGIIGLLFLIVWVVRIADKPRQSKYITATELMYIQGGKARRNRSNTVVRPTPYRKILLNGCVFGICACSFAQSFVIVALITYLPKFNQIAMKMNMTNNGIWSSLPFIVQMITKLLFAVIADRVKQCNVDVTTVTKASNALASFGSAIFIIIAASLPLEYIQLIQISITCSMALFSAYVPGYNTSIVTVAPQFTAFISAYGQMYSQVASTLAPILIGRITRHDTAEEWKIAFYSLAGILIVTGLIFQIFGHGRTESWGETPSNATSLRLSTCTINDDGQRKLSLLERHNTNLLSEPQNGVARKKVSRVSYADEEIALPARLEDLENDVIEEENGETA</sequence>
<name>A0A8S1F7D1_9PELO</name>
<evidence type="ECO:0000256" key="2">
    <source>
        <dbReference type="ARBA" id="ARBA00022692"/>
    </source>
</evidence>
<comment type="caution">
    <text evidence="7">The sequence shown here is derived from an EMBL/GenBank/DDBJ whole genome shotgun (WGS) entry which is preliminary data.</text>
</comment>
<feature type="domain" description="Major facilitator superfamily (MFS) profile" evidence="6">
    <location>
        <begin position="34"/>
        <end position="462"/>
    </location>
</feature>
<keyword evidence="2 5" id="KW-0812">Transmembrane</keyword>
<dbReference type="OrthoDB" id="2985014at2759"/>
<feature type="transmembrane region" description="Helical" evidence="5">
    <location>
        <begin position="201"/>
        <end position="222"/>
    </location>
</feature>
<dbReference type="Gene3D" id="1.20.1250.20">
    <property type="entry name" value="MFS general substrate transporter like domains"/>
    <property type="match status" value="2"/>
</dbReference>
<reference evidence="7 8" key="1">
    <citation type="submission" date="2020-04" db="EMBL/GenBank/DDBJ databases">
        <authorList>
            <person name="Laetsch R D."/>
            <person name="Stevens L."/>
            <person name="Kumar S."/>
            <person name="Blaxter L. M."/>
        </authorList>
    </citation>
    <scope>NUCLEOTIDE SEQUENCE [LARGE SCALE GENOMIC DNA]</scope>
</reference>
<organism evidence="7 8">
    <name type="scientific">Caenorhabditis bovis</name>
    <dbReference type="NCBI Taxonomy" id="2654633"/>
    <lineage>
        <taxon>Eukaryota</taxon>
        <taxon>Metazoa</taxon>
        <taxon>Ecdysozoa</taxon>
        <taxon>Nematoda</taxon>
        <taxon>Chromadorea</taxon>
        <taxon>Rhabditida</taxon>
        <taxon>Rhabditina</taxon>
        <taxon>Rhabditomorpha</taxon>
        <taxon>Rhabditoidea</taxon>
        <taxon>Rhabditidae</taxon>
        <taxon>Peloderinae</taxon>
        <taxon>Caenorhabditis</taxon>
    </lineage>
</organism>
<evidence type="ECO:0000256" key="1">
    <source>
        <dbReference type="ARBA" id="ARBA00004141"/>
    </source>
</evidence>
<feature type="transmembrane region" description="Helical" evidence="5">
    <location>
        <begin position="308"/>
        <end position="328"/>
    </location>
</feature>
<evidence type="ECO:0000256" key="5">
    <source>
        <dbReference type="SAM" id="Phobius"/>
    </source>
</evidence>
<dbReference type="Proteomes" id="UP000494206">
    <property type="component" value="Unassembled WGS sequence"/>
</dbReference>
<feature type="transmembrane region" description="Helical" evidence="5">
    <location>
        <begin position="137"/>
        <end position="159"/>
    </location>
</feature>
<accession>A0A8S1F7D1</accession>
<protein>
    <recommendedName>
        <fullName evidence="6">Major facilitator superfamily (MFS) profile domain-containing protein</fullName>
    </recommendedName>
</protein>
<evidence type="ECO:0000259" key="6">
    <source>
        <dbReference type="PROSITE" id="PS50850"/>
    </source>
</evidence>
<dbReference type="GO" id="GO:0006820">
    <property type="term" value="P:monoatomic anion transport"/>
    <property type="evidence" value="ECO:0007669"/>
    <property type="project" value="TreeGrafter"/>
</dbReference>
<evidence type="ECO:0000256" key="3">
    <source>
        <dbReference type="ARBA" id="ARBA00022989"/>
    </source>
</evidence>
<dbReference type="PANTHER" id="PTHR11662:SF442">
    <property type="entry name" value="MAJOR FACILITATOR SUPERFAMILY (MFS) PROFILE DOMAIN-CONTAINING PROTEIN"/>
    <property type="match status" value="1"/>
</dbReference>
<gene>
    <name evidence="7" type="ORF">CBOVIS_LOCUS10513</name>
</gene>
<feature type="transmembrane region" description="Helical" evidence="5">
    <location>
        <begin position="435"/>
        <end position="456"/>
    </location>
</feature>
<keyword evidence="3 5" id="KW-1133">Transmembrane helix</keyword>
<feature type="transmembrane region" description="Helical" evidence="5">
    <location>
        <begin position="35"/>
        <end position="60"/>
    </location>
</feature>
<dbReference type="EMBL" id="CADEPM010000007">
    <property type="protein sequence ID" value="CAB3408776.1"/>
    <property type="molecule type" value="Genomic_DNA"/>
</dbReference>
<dbReference type="GO" id="GO:0022857">
    <property type="term" value="F:transmembrane transporter activity"/>
    <property type="evidence" value="ECO:0007669"/>
    <property type="project" value="InterPro"/>
</dbReference>
<feature type="transmembrane region" description="Helical" evidence="5">
    <location>
        <begin position="264"/>
        <end position="288"/>
    </location>
</feature>
<proteinExistence type="predicted"/>
<dbReference type="PROSITE" id="PS50850">
    <property type="entry name" value="MFS"/>
    <property type="match status" value="1"/>
</dbReference>
<dbReference type="Pfam" id="PF07690">
    <property type="entry name" value="MFS_1"/>
    <property type="match status" value="1"/>
</dbReference>
<dbReference type="PANTHER" id="PTHR11662">
    <property type="entry name" value="SOLUTE CARRIER FAMILY 17"/>
    <property type="match status" value="1"/>
</dbReference>
<evidence type="ECO:0000313" key="7">
    <source>
        <dbReference type="EMBL" id="CAB3408776.1"/>
    </source>
</evidence>
<dbReference type="InterPro" id="IPR011701">
    <property type="entry name" value="MFS"/>
</dbReference>
<dbReference type="InterPro" id="IPR020846">
    <property type="entry name" value="MFS_dom"/>
</dbReference>
<dbReference type="FunFam" id="1.20.1250.20:FF:000355">
    <property type="entry name" value="SLC (SoLute Carrier) homolog"/>
    <property type="match status" value="1"/>
</dbReference>
<dbReference type="InterPro" id="IPR036259">
    <property type="entry name" value="MFS_trans_sf"/>
</dbReference>
<evidence type="ECO:0000256" key="4">
    <source>
        <dbReference type="ARBA" id="ARBA00023136"/>
    </source>
</evidence>
<feature type="transmembrane region" description="Helical" evidence="5">
    <location>
        <begin position="340"/>
        <end position="361"/>
    </location>
</feature>
<dbReference type="SUPFAM" id="SSF103473">
    <property type="entry name" value="MFS general substrate transporter"/>
    <property type="match status" value="1"/>
</dbReference>